<evidence type="ECO:0000256" key="3">
    <source>
        <dbReference type="ARBA" id="ARBA00023140"/>
    </source>
</evidence>
<name>A0A8S1T0P4_PAROT</name>
<keyword evidence="2 5" id="KW-0472">Membrane</keyword>
<accession>A0A8S1T0P4</accession>
<evidence type="ECO:0000256" key="1">
    <source>
        <dbReference type="ARBA" id="ARBA00022593"/>
    </source>
</evidence>
<dbReference type="GO" id="GO:0016559">
    <property type="term" value="P:peroxisome fission"/>
    <property type="evidence" value="ECO:0007669"/>
    <property type="project" value="InterPro"/>
</dbReference>
<comment type="subcellular location">
    <subcellularLocation>
        <location evidence="4">Peroxisome membrane</location>
    </subcellularLocation>
</comment>
<dbReference type="OrthoDB" id="296401at2759"/>
<dbReference type="InterPro" id="IPR008733">
    <property type="entry name" value="PEX11"/>
</dbReference>
<evidence type="ECO:0000256" key="5">
    <source>
        <dbReference type="SAM" id="Phobius"/>
    </source>
</evidence>
<dbReference type="Proteomes" id="UP000683925">
    <property type="component" value="Unassembled WGS sequence"/>
</dbReference>
<keyword evidence="1" id="KW-0962">Peroxisome biogenesis</keyword>
<keyword evidence="5" id="KW-1133">Transmembrane helix</keyword>
<dbReference type="AlphaFoldDB" id="A0A8S1T0P4"/>
<keyword evidence="7" id="KW-1185">Reference proteome</keyword>
<evidence type="ECO:0000313" key="6">
    <source>
        <dbReference type="EMBL" id="CAD8144584.1"/>
    </source>
</evidence>
<keyword evidence="3" id="KW-0576">Peroxisome</keyword>
<feature type="transmembrane region" description="Helical" evidence="5">
    <location>
        <begin position="368"/>
        <end position="386"/>
    </location>
</feature>
<sequence length="488" mass="58197">MFSERLVRVTLTLPKFEGNPKFELEAQTTTSSSRIISIPSRPQPLRNRCHKHAMTSISNPKHPQLYTPMQESKRAKRLKNIPYELQCFTPQLPNKNFTSSHLMCNELLKPQSNSIQNKDKWQIKSYIPKTNNVFSLYKLKKIDQEEKRKEKYQDLSQFRNLNRKNIEIEKIKRYTKQRLVTENLISEFIRQFKSRAKIENFNELKLLIDCLNIQLSYKCCSSLKTFYIKTIIILIKRMLQNFIQFQSSIENRDKLLKFLQNWQLLQSYRLIGFNNEESEIKFSIYQQIYICRRLFRLGKSLQTILNIFEKKYLQSPKKAYNQIPHAVNEMTTYSVYIFYFFFHLIENIMVIHQMGFFEKKFNHKLLKITSHTFWTLGLLTQLVYYLNRLRSAFRRELELKSQIQNGMTNGDFLEQLKFLSKERYQYGLLILRIIGDLACAMQKAQIPEKILHTRFNRGLVACGGMLSSIIQIYLQASKINKKQNFIEV</sequence>
<dbReference type="PANTHER" id="PTHR12652:SF50">
    <property type="entry name" value="PEROXIN 11"/>
    <property type="match status" value="1"/>
</dbReference>
<keyword evidence="5" id="KW-0812">Transmembrane</keyword>
<evidence type="ECO:0000256" key="4">
    <source>
        <dbReference type="ARBA" id="ARBA00046271"/>
    </source>
</evidence>
<organism evidence="6 7">
    <name type="scientific">Paramecium octaurelia</name>
    <dbReference type="NCBI Taxonomy" id="43137"/>
    <lineage>
        <taxon>Eukaryota</taxon>
        <taxon>Sar</taxon>
        <taxon>Alveolata</taxon>
        <taxon>Ciliophora</taxon>
        <taxon>Intramacronucleata</taxon>
        <taxon>Oligohymenophorea</taxon>
        <taxon>Peniculida</taxon>
        <taxon>Parameciidae</taxon>
        <taxon>Paramecium</taxon>
    </lineage>
</organism>
<dbReference type="Pfam" id="PF05648">
    <property type="entry name" value="PEX11"/>
    <property type="match status" value="1"/>
</dbReference>
<proteinExistence type="predicted"/>
<gene>
    <name evidence="6" type="ORF">POCTA_138.1.T0160228</name>
</gene>
<protein>
    <recommendedName>
        <fullName evidence="8">Transmembrane protein</fullName>
    </recommendedName>
</protein>
<feature type="transmembrane region" description="Helical" evidence="5">
    <location>
        <begin position="336"/>
        <end position="356"/>
    </location>
</feature>
<evidence type="ECO:0000313" key="7">
    <source>
        <dbReference type="Proteomes" id="UP000683925"/>
    </source>
</evidence>
<dbReference type="EMBL" id="CAJJDP010000016">
    <property type="protein sequence ID" value="CAD8144584.1"/>
    <property type="molecule type" value="Genomic_DNA"/>
</dbReference>
<dbReference type="GO" id="GO:0005778">
    <property type="term" value="C:peroxisomal membrane"/>
    <property type="evidence" value="ECO:0007669"/>
    <property type="project" value="UniProtKB-SubCell"/>
</dbReference>
<dbReference type="PANTHER" id="PTHR12652">
    <property type="entry name" value="PEROXISOMAL BIOGENESIS FACTOR 11"/>
    <property type="match status" value="1"/>
</dbReference>
<comment type="caution">
    <text evidence="6">The sequence shown here is derived from an EMBL/GenBank/DDBJ whole genome shotgun (WGS) entry which is preliminary data.</text>
</comment>
<evidence type="ECO:0008006" key="8">
    <source>
        <dbReference type="Google" id="ProtNLM"/>
    </source>
</evidence>
<reference evidence="6" key="1">
    <citation type="submission" date="2021-01" db="EMBL/GenBank/DDBJ databases">
        <authorList>
            <consortium name="Genoscope - CEA"/>
            <person name="William W."/>
        </authorList>
    </citation>
    <scope>NUCLEOTIDE SEQUENCE</scope>
</reference>
<evidence type="ECO:0000256" key="2">
    <source>
        <dbReference type="ARBA" id="ARBA00023136"/>
    </source>
</evidence>